<feature type="signal peptide" evidence="1">
    <location>
        <begin position="1"/>
        <end position="17"/>
    </location>
</feature>
<keyword evidence="3" id="KW-1185">Reference proteome</keyword>
<dbReference type="RefSeq" id="XP_067488315.1">
    <property type="nucleotide sequence ID" value="XM_067636727.1"/>
</dbReference>
<evidence type="ECO:0000313" key="2">
    <source>
        <dbReference type="EMBL" id="RVD82771.1"/>
    </source>
</evidence>
<keyword evidence="1" id="KW-0732">Signal</keyword>
<name>A0A436ZUX9_ARTFL</name>
<proteinExistence type="predicted"/>
<protein>
    <submittedName>
        <fullName evidence="2">Uncharacterized protein</fullName>
    </submittedName>
</protein>
<dbReference type="Proteomes" id="UP000283090">
    <property type="component" value="Unassembled WGS sequence"/>
</dbReference>
<evidence type="ECO:0000256" key="1">
    <source>
        <dbReference type="SAM" id="SignalP"/>
    </source>
</evidence>
<dbReference type="EMBL" id="SAEB01000009">
    <property type="protein sequence ID" value="RVD82771.1"/>
    <property type="molecule type" value="Genomic_DNA"/>
</dbReference>
<gene>
    <name evidence="2" type="ORF">DFL_007185</name>
</gene>
<evidence type="ECO:0000313" key="3">
    <source>
        <dbReference type="Proteomes" id="UP000283090"/>
    </source>
</evidence>
<dbReference type="AlphaFoldDB" id="A0A436ZUX9"/>
<dbReference type="VEuPathDB" id="FungiDB:DFL_007185"/>
<sequence>MYFPVVALLSITGTALAVPVASAVEPAPQCTTVLRIAPHFDLSPTQTVYQTTVTAYNRVDCDGCVLKTEYLPWGPGPVVIRTATATVGTTTEYAFQCKPTPA</sequence>
<accession>A0A436ZUX9</accession>
<comment type="caution">
    <text evidence="2">The sequence shown here is derived from an EMBL/GenBank/DDBJ whole genome shotgun (WGS) entry which is preliminary data.</text>
</comment>
<organism evidence="2 3">
    <name type="scientific">Arthrobotrys flagrans</name>
    <name type="common">Nematode-trapping fungus</name>
    <name type="synonym">Trichothecium flagrans</name>
    <dbReference type="NCBI Taxonomy" id="97331"/>
    <lineage>
        <taxon>Eukaryota</taxon>
        <taxon>Fungi</taxon>
        <taxon>Dikarya</taxon>
        <taxon>Ascomycota</taxon>
        <taxon>Pezizomycotina</taxon>
        <taxon>Orbiliomycetes</taxon>
        <taxon>Orbiliales</taxon>
        <taxon>Orbiliaceae</taxon>
        <taxon>Arthrobotrys</taxon>
    </lineage>
</organism>
<reference evidence="2 3" key="1">
    <citation type="submission" date="2019-01" db="EMBL/GenBank/DDBJ databases">
        <title>Intercellular communication is required for trap formation in the nematode-trapping fungus Duddingtonia flagrans.</title>
        <authorList>
            <person name="Youssar L."/>
            <person name="Wernet V."/>
            <person name="Hensel N."/>
            <person name="Hildebrandt H.-G."/>
            <person name="Fischer R."/>
        </authorList>
    </citation>
    <scope>NUCLEOTIDE SEQUENCE [LARGE SCALE GENOMIC DNA]</scope>
    <source>
        <strain evidence="2 3">CBS H-5679</strain>
    </source>
</reference>
<dbReference type="GeneID" id="93589496"/>
<feature type="chain" id="PRO_5019536928" evidence="1">
    <location>
        <begin position="18"/>
        <end position="102"/>
    </location>
</feature>